<evidence type="ECO:0000313" key="5">
    <source>
        <dbReference type="Proteomes" id="UP000019226"/>
    </source>
</evidence>
<feature type="signal peptide" evidence="2">
    <location>
        <begin position="1"/>
        <end position="30"/>
    </location>
</feature>
<evidence type="ECO:0000313" key="4">
    <source>
        <dbReference type="EMBL" id="AHI19515.1"/>
    </source>
</evidence>
<keyword evidence="2" id="KW-0732">Signal</keyword>
<dbReference type="GeneID" id="82877102"/>
<evidence type="ECO:0000259" key="3">
    <source>
        <dbReference type="Pfam" id="PF04536"/>
    </source>
</evidence>
<dbReference type="InterPro" id="IPR007621">
    <property type="entry name" value="TPM_dom"/>
</dbReference>
<keyword evidence="1" id="KW-0175">Coiled coil</keyword>
<sequence length="667" mass="70606">MNKRVRIGHILCTGLFATALGGAAAAPAVAATVDYVAQAPSAISDRVTDSADVLSDAEESEITEKITQLQQEEQLMIHVVFTTDMDGMSAEEYAGALVDEKGPNSAAYVVNTEQCQMGVQTGDQWPQGKLDEMYDAAYGPLATDDWAGSANALVDAALGSGSASGSGASGAWLAGAGGAVAVAGGGIWMYTRKRSKKESAAVLEDAREIEPTDIRRLNSLDLETLDALAHEELVSTDESIRRGKEELDIAMAEFGPERTRSFTRAMNQSTTTLQKAFGIRQRLDDSIPESPEQRREMLVEIISSCGQADDALDSQAAEFAEMRNLLINASSKLDELTQRTIDVRARLPKAEETLAALRAEFNEEMLQSVDDNVQIASASLDEAEKSLSAAREIEARPAGQQGGLVAHIRDAEHALEVSDRNLAGVENARTNISEAKAGLPALIEEVEGEIQEAGQIKQQGRSQGTDADWAALDEVVARAQQAVDAAKAEGSMDPLGQHTALITIDTELDEQLDTVREQTSTHARQLEMFAKQIQSAGTQIQAAEDVISSRGRIVGSGARTALADAKHLHAQALNSRDRDIRAALDYARQSTNAAKIAADRARDDYNNYRRQQQRRQASNVAGNVITGMVIGQVLGGGGRSGGGGFGGGFGGGGFGGGGGGGFRGGSF</sequence>
<reference evidence="5" key="1">
    <citation type="submission" date="2013-02" db="EMBL/GenBank/DDBJ databases">
        <title>The complete genome sequence of Corynebacterium casei LMG S-19264 (=DSM 44701).</title>
        <authorList>
            <person name="Ruckert C."/>
            <person name="Albersmeier A."/>
            <person name="Kalinowski J."/>
        </authorList>
    </citation>
    <scope>NUCLEOTIDE SEQUENCE [LARGE SCALE GENOMIC DNA]</scope>
    <source>
        <strain evidence="5">LMG S-19264</strain>
    </source>
</reference>
<protein>
    <recommendedName>
        <fullName evidence="3">TPM domain-containing protein</fullName>
    </recommendedName>
</protein>
<name>A0ABM5PNF9_9CORY</name>
<dbReference type="Pfam" id="PF04536">
    <property type="entry name" value="TPM_phosphatase"/>
    <property type="match status" value="1"/>
</dbReference>
<feature type="domain" description="TPM" evidence="3">
    <location>
        <begin position="47"/>
        <end position="157"/>
    </location>
</feature>
<dbReference type="EMBL" id="CP004350">
    <property type="protein sequence ID" value="AHI19515.1"/>
    <property type="molecule type" value="Genomic_DNA"/>
</dbReference>
<keyword evidence="5" id="KW-1185">Reference proteome</keyword>
<dbReference type="Gene3D" id="3.10.310.50">
    <property type="match status" value="1"/>
</dbReference>
<gene>
    <name evidence="4" type="ORF">CCASEI_04685</name>
</gene>
<dbReference type="Proteomes" id="UP000019226">
    <property type="component" value="Chromosome"/>
</dbReference>
<feature type="coiled-coil region" evidence="1">
    <location>
        <begin position="319"/>
        <end position="386"/>
    </location>
</feature>
<dbReference type="RefSeq" id="WP_025387276.1">
    <property type="nucleotide sequence ID" value="NZ_CP004350.1"/>
</dbReference>
<feature type="chain" id="PRO_5045153619" description="TPM domain-containing protein" evidence="2">
    <location>
        <begin position="31"/>
        <end position="667"/>
    </location>
</feature>
<organism evidence="4 5">
    <name type="scientific">Corynebacterium casei LMG S-19264</name>
    <dbReference type="NCBI Taxonomy" id="1285583"/>
    <lineage>
        <taxon>Bacteria</taxon>
        <taxon>Bacillati</taxon>
        <taxon>Actinomycetota</taxon>
        <taxon>Actinomycetes</taxon>
        <taxon>Mycobacteriales</taxon>
        <taxon>Corynebacteriaceae</taxon>
        <taxon>Corynebacterium</taxon>
    </lineage>
</organism>
<evidence type="ECO:0000256" key="1">
    <source>
        <dbReference type="SAM" id="Coils"/>
    </source>
</evidence>
<accession>A0ABM5PNF9</accession>
<proteinExistence type="predicted"/>
<evidence type="ECO:0000256" key="2">
    <source>
        <dbReference type="SAM" id="SignalP"/>
    </source>
</evidence>